<name>A0A412IQC6_9FIRM</name>
<evidence type="ECO:0000313" key="2">
    <source>
        <dbReference type="EMBL" id="RGS40486.1"/>
    </source>
</evidence>
<feature type="region of interest" description="Disordered" evidence="1">
    <location>
        <begin position="30"/>
        <end position="222"/>
    </location>
</feature>
<sequence length="289" mass="29867">MYKKSFFRGLGTGLIVGALTVTVAFNFDNAGKNNSDQGNTTKVVQQDNTENTGSTSETAKTTETEKNTTEKSTGKDNTKDAAKDSTKDTTEKVSSDTKGSNINGKGDVNSGGSNGKSTKDGSNTGNGNAGSTAGSDDKSSASTGDKSGTSTGNKGGSSSGDNNGSSQGGNDLSDNTQKVPSSKDNGYTEDKNSQSGSTATTEKTTEANTEAPKPSAIKYDNGGGQITIVDGMSAYEICQLLEQIGLRDADEYYDWLLRSGYSNSLVSGTYTFTGNETNGGIVWILLGHQ</sequence>
<dbReference type="Gene3D" id="3.30.1490.480">
    <property type="entry name" value="Endolytic murein transglycosylase"/>
    <property type="match status" value="1"/>
</dbReference>
<proteinExistence type="predicted"/>
<protein>
    <submittedName>
        <fullName evidence="2">Uncharacterized protein</fullName>
    </submittedName>
</protein>
<dbReference type="OrthoDB" id="9974904at2"/>
<feature type="compositionally biased region" description="Low complexity" evidence="1">
    <location>
        <begin position="121"/>
        <end position="152"/>
    </location>
</feature>
<feature type="compositionally biased region" description="Polar residues" evidence="1">
    <location>
        <begin position="31"/>
        <end position="50"/>
    </location>
</feature>
<gene>
    <name evidence="2" type="ORF">DWX94_10290</name>
</gene>
<feature type="compositionally biased region" description="Polar residues" evidence="1">
    <location>
        <begin position="172"/>
        <end position="185"/>
    </location>
</feature>
<dbReference type="EMBL" id="QRVK01000028">
    <property type="protein sequence ID" value="RGS40486.1"/>
    <property type="molecule type" value="Genomic_DNA"/>
</dbReference>
<accession>A0A412IQC6</accession>
<evidence type="ECO:0000313" key="3">
    <source>
        <dbReference type="Proteomes" id="UP000283295"/>
    </source>
</evidence>
<organism evidence="2 3">
    <name type="scientific">Coprococcus eutactus</name>
    <dbReference type="NCBI Taxonomy" id="33043"/>
    <lineage>
        <taxon>Bacteria</taxon>
        <taxon>Bacillati</taxon>
        <taxon>Bacillota</taxon>
        <taxon>Clostridia</taxon>
        <taxon>Lachnospirales</taxon>
        <taxon>Lachnospiraceae</taxon>
        <taxon>Coprococcus</taxon>
    </lineage>
</organism>
<comment type="caution">
    <text evidence="2">The sequence shown here is derived from an EMBL/GenBank/DDBJ whole genome shotgun (WGS) entry which is preliminary data.</text>
</comment>
<dbReference type="Proteomes" id="UP000283295">
    <property type="component" value="Unassembled WGS sequence"/>
</dbReference>
<feature type="compositionally biased region" description="Low complexity" evidence="1">
    <location>
        <begin position="159"/>
        <end position="170"/>
    </location>
</feature>
<dbReference type="AlphaFoldDB" id="A0A412IQC6"/>
<feature type="compositionally biased region" description="Basic and acidic residues" evidence="1">
    <location>
        <begin position="60"/>
        <end position="95"/>
    </location>
</feature>
<evidence type="ECO:0000256" key="1">
    <source>
        <dbReference type="SAM" id="MobiDB-lite"/>
    </source>
</evidence>
<feature type="compositionally biased region" description="Low complexity" evidence="1">
    <location>
        <begin position="198"/>
        <end position="211"/>
    </location>
</feature>
<reference evidence="2 3" key="1">
    <citation type="submission" date="2018-08" db="EMBL/GenBank/DDBJ databases">
        <title>A genome reference for cultivated species of the human gut microbiota.</title>
        <authorList>
            <person name="Zou Y."/>
            <person name="Xue W."/>
            <person name="Luo G."/>
        </authorList>
    </citation>
    <scope>NUCLEOTIDE SEQUENCE [LARGE SCALE GENOMIC DNA]</scope>
    <source>
        <strain evidence="2 3">AF22-21</strain>
    </source>
</reference>